<dbReference type="Pfam" id="PF00583">
    <property type="entry name" value="Acetyltransf_1"/>
    <property type="match status" value="1"/>
</dbReference>
<dbReference type="InterPro" id="IPR000182">
    <property type="entry name" value="GNAT_dom"/>
</dbReference>
<accession>A9AW54</accession>
<dbReference type="Gene3D" id="3.40.630.30">
    <property type="match status" value="1"/>
</dbReference>
<sequence length="208" mass="23504">MTSTEPRPIIPSIMLRRLAPEDTWAVHQLFAALHTYNASLDARFRLADAWPQVLDEYLQHVCDHPHRLTLLAWAEAEPVGLLMLDGHTDSPLFQHRQWAELVALYIVPAHRGSGLAARMVAAGAAWAQDHGYDRVQLYVTRSNVSARQFYARRGFTPVQEVWRLDVAPRHRLAPHDPDCEAIYAQGHHLLSTHQHGIGEGHDDLGSVR</sequence>
<dbReference type="SUPFAM" id="SSF55729">
    <property type="entry name" value="Acyl-CoA N-acyltransferases (Nat)"/>
    <property type="match status" value="1"/>
</dbReference>
<evidence type="ECO:0000259" key="3">
    <source>
        <dbReference type="PROSITE" id="PS51186"/>
    </source>
</evidence>
<keyword evidence="2" id="KW-0012">Acyltransferase</keyword>
<keyword evidence="5" id="KW-1185">Reference proteome</keyword>
<dbReference type="EMBL" id="CP000875">
    <property type="protein sequence ID" value="ABX04704.1"/>
    <property type="molecule type" value="Genomic_DNA"/>
</dbReference>
<dbReference type="STRING" id="316274.Haur_2063"/>
<dbReference type="eggNOG" id="COG0456">
    <property type="taxonomic scope" value="Bacteria"/>
</dbReference>
<proteinExistence type="predicted"/>
<protein>
    <submittedName>
        <fullName evidence="4">GCN5-related N-acetyltransferase</fullName>
    </submittedName>
</protein>
<dbReference type="PROSITE" id="PS51186">
    <property type="entry name" value="GNAT"/>
    <property type="match status" value="1"/>
</dbReference>
<dbReference type="GO" id="GO:0016747">
    <property type="term" value="F:acyltransferase activity, transferring groups other than amino-acyl groups"/>
    <property type="evidence" value="ECO:0007669"/>
    <property type="project" value="InterPro"/>
</dbReference>
<dbReference type="KEGG" id="hau:Haur_2063"/>
<evidence type="ECO:0000313" key="5">
    <source>
        <dbReference type="Proteomes" id="UP000000787"/>
    </source>
</evidence>
<dbReference type="PANTHER" id="PTHR43877">
    <property type="entry name" value="AMINOALKYLPHOSPHONATE N-ACETYLTRANSFERASE-RELATED-RELATED"/>
    <property type="match status" value="1"/>
</dbReference>
<dbReference type="AlphaFoldDB" id="A9AW54"/>
<dbReference type="CDD" id="cd04301">
    <property type="entry name" value="NAT_SF"/>
    <property type="match status" value="1"/>
</dbReference>
<name>A9AW54_HERA2</name>
<dbReference type="Proteomes" id="UP000000787">
    <property type="component" value="Chromosome"/>
</dbReference>
<feature type="domain" description="N-acetyltransferase" evidence="3">
    <location>
        <begin position="13"/>
        <end position="173"/>
    </location>
</feature>
<dbReference type="InterPro" id="IPR016181">
    <property type="entry name" value="Acyl_CoA_acyltransferase"/>
</dbReference>
<evidence type="ECO:0000313" key="4">
    <source>
        <dbReference type="EMBL" id="ABX04704.1"/>
    </source>
</evidence>
<reference evidence="4 5" key="1">
    <citation type="journal article" date="2011" name="Stand. Genomic Sci.">
        <title>Complete genome sequence of the filamentous gliding predatory bacterium Herpetosiphon aurantiacus type strain (114-95(T)).</title>
        <authorList>
            <person name="Kiss H."/>
            <person name="Nett M."/>
            <person name="Domin N."/>
            <person name="Martin K."/>
            <person name="Maresca J.A."/>
            <person name="Copeland A."/>
            <person name="Lapidus A."/>
            <person name="Lucas S."/>
            <person name="Berry K.W."/>
            <person name="Glavina Del Rio T."/>
            <person name="Dalin E."/>
            <person name="Tice H."/>
            <person name="Pitluck S."/>
            <person name="Richardson P."/>
            <person name="Bruce D."/>
            <person name="Goodwin L."/>
            <person name="Han C."/>
            <person name="Detter J.C."/>
            <person name="Schmutz J."/>
            <person name="Brettin T."/>
            <person name="Land M."/>
            <person name="Hauser L."/>
            <person name="Kyrpides N.C."/>
            <person name="Ivanova N."/>
            <person name="Goker M."/>
            <person name="Woyke T."/>
            <person name="Klenk H.P."/>
            <person name="Bryant D.A."/>
        </authorList>
    </citation>
    <scope>NUCLEOTIDE SEQUENCE [LARGE SCALE GENOMIC DNA]</scope>
    <source>
        <strain evidence="5">ATCC 23779 / DSM 785 / 114-95</strain>
    </source>
</reference>
<evidence type="ECO:0000256" key="1">
    <source>
        <dbReference type="ARBA" id="ARBA00022679"/>
    </source>
</evidence>
<gene>
    <name evidence="4" type="ordered locus">Haur_2063</name>
</gene>
<dbReference type="InterPro" id="IPR050832">
    <property type="entry name" value="Bact_Acetyltransf"/>
</dbReference>
<dbReference type="HOGENOM" id="CLU_1319463_0_0_0"/>
<dbReference type="InParanoid" id="A9AW54"/>
<dbReference type="BioCyc" id="HAUR316274:GHYA-2091-MONOMER"/>
<organism evidence="4 5">
    <name type="scientific">Herpetosiphon aurantiacus (strain ATCC 23779 / DSM 785 / 114-95)</name>
    <dbReference type="NCBI Taxonomy" id="316274"/>
    <lineage>
        <taxon>Bacteria</taxon>
        <taxon>Bacillati</taxon>
        <taxon>Chloroflexota</taxon>
        <taxon>Chloroflexia</taxon>
        <taxon>Herpetosiphonales</taxon>
        <taxon>Herpetosiphonaceae</taxon>
        <taxon>Herpetosiphon</taxon>
    </lineage>
</organism>
<evidence type="ECO:0000256" key="2">
    <source>
        <dbReference type="ARBA" id="ARBA00023315"/>
    </source>
</evidence>
<keyword evidence="1" id="KW-0808">Transferase</keyword>